<evidence type="ECO:0000313" key="1">
    <source>
        <dbReference type="Ensembl" id="ENSPANP00000049851.1"/>
    </source>
</evidence>
<dbReference type="PANTHER" id="PTHR12138">
    <property type="entry name" value="PRIMATE-EXPANDED PROTEIN FAMILY"/>
    <property type="match status" value="1"/>
</dbReference>
<name>A0A8I5NMK7_PAPAN</name>
<dbReference type="PANTHER" id="PTHR12138:SF162">
    <property type="entry name" value="CHROMOSOME UNDETERMINED SCAFFOLD_275, WHOLE GENOME SHOTGUN SEQUENCE"/>
    <property type="match status" value="1"/>
</dbReference>
<evidence type="ECO:0000313" key="2">
    <source>
        <dbReference type="Proteomes" id="UP000028761"/>
    </source>
</evidence>
<dbReference type="Ensembl" id="ENSPANT00000062725.1">
    <property type="protein sequence ID" value="ENSPANP00000049851.1"/>
    <property type="gene ID" value="ENSPANG00000040282.1"/>
</dbReference>
<sequence length="129" mass="14287">MQWCLPGARESGQWEETSQCEFYLYAFFFPPGWSLTLSTKLECSSAISTHCNLRLPGSSNSPASVSQVGITGACRRTQLTFFIFLVETGFHHVGQADLECISAFLKSQKYTLTSMGQGFTMLARLIPNS</sequence>
<proteinExistence type="predicted"/>
<dbReference type="GeneTree" id="ENSGT01150000286943"/>
<reference evidence="1" key="2">
    <citation type="submission" date="2025-08" db="UniProtKB">
        <authorList>
            <consortium name="Ensembl"/>
        </authorList>
    </citation>
    <scope>IDENTIFICATION</scope>
</reference>
<protein>
    <submittedName>
        <fullName evidence="1">Uncharacterized protein</fullName>
    </submittedName>
</protein>
<dbReference type="Proteomes" id="UP000028761">
    <property type="component" value="Chromosome 6"/>
</dbReference>
<accession>A0A8I5NMK7</accession>
<reference evidence="1 2" key="1">
    <citation type="submission" date="2012-03" db="EMBL/GenBank/DDBJ databases">
        <title>Whole Genome Assembly of Papio anubis.</title>
        <authorList>
            <person name="Liu Y.L."/>
            <person name="Abraham K.A."/>
            <person name="Akbar H.A."/>
            <person name="Ali S.A."/>
            <person name="Anosike U.A."/>
            <person name="Aqrawi P.A."/>
            <person name="Arias F.A."/>
            <person name="Attaway T.A."/>
            <person name="Awwad R.A."/>
            <person name="Babu C.B."/>
            <person name="Bandaranaike D.B."/>
            <person name="Battles P.B."/>
            <person name="Bell A.B."/>
            <person name="Beltran B.B."/>
            <person name="Berhane-Mersha D.B."/>
            <person name="Bess C.B."/>
            <person name="Bickham C.B."/>
            <person name="Bolden T.B."/>
            <person name="Carter K.C."/>
            <person name="Chau D.C."/>
            <person name="Chavez A.C."/>
            <person name="Clerc-Blankenburg K.C."/>
            <person name="Coyle M.C."/>
            <person name="Dao M.D."/>
            <person name="Davila M.L.D."/>
            <person name="Davy-Carroll L.D."/>
            <person name="Denson S.D."/>
            <person name="Dinh H.D."/>
            <person name="Fernandez S.F."/>
            <person name="Fernando P.F."/>
            <person name="Forbes L.F."/>
            <person name="Francis C.F."/>
            <person name="Francisco L.F."/>
            <person name="Fu Q.F."/>
            <person name="Garcia-Iii R.G."/>
            <person name="Garrett T.G."/>
            <person name="Gross S.G."/>
            <person name="Gubbala S.G."/>
            <person name="Hirani K.H."/>
            <person name="Hogues M.H."/>
            <person name="Hollins B.H."/>
            <person name="Jackson L.J."/>
            <person name="Javaid M.J."/>
            <person name="Jhangiani S.J."/>
            <person name="Johnson A.J."/>
            <person name="Johnson B.J."/>
            <person name="Jones J.J."/>
            <person name="Joshi V.J."/>
            <person name="Kalu J.K."/>
            <person name="Khan N.K."/>
            <person name="Korchina V.K."/>
            <person name="Kovar C.K."/>
            <person name="Lago L.L."/>
            <person name="Lara F.L."/>
            <person name="Le T.-K.L."/>
            <person name="Lee S.L."/>
            <person name="Legall-Iii F.L."/>
            <person name="Lemon S.L."/>
            <person name="Liu J.L."/>
            <person name="Liu Y.-S.L."/>
            <person name="Liyanage D.L."/>
            <person name="Lopez J.L."/>
            <person name="Lorensuhewa L.L."/>
            <person name="Mata R.M."/>
            <person name="Mathew T.M."/>
            <person name="Mercado C.M."/>
            <person name="Mercado I.M."/>
            <person name="Morales K.M."/>
            <person name="Morgan M.M."/>
            <person name="Munidasa M.M."/>
            <person name="Ngo D.N."/>
            <person name="Nguyen L.N."/>
            <person name="Nguyen T.N."/>
            <person name="Nguyen N.N."/>
            <person name="Obregon M.O."/>
            <person name="Okwuonu G.O."/>
            <person name="Ongeri F.O."/>
            <person name="Onwere C.O."/>
            <person name="Osifeso I.O."/>
            <person name="Parra A.P."/>
            <person name="Patil S.P."/>
            <person name="Perez A.P."/>
            <person name="Perez Y.P."/>
            <person name="Pham C.P."/>
            <person name="Pu L.-L.P."/>
            <person name="Puazo M.P."/>
            <person name="Quiroz J.Q."/>
            <person name="Rouhana J.R."/>
            <person name="Ruiz M.R."/>
            <person name="Ruiz S.-J.R."/>
            <person name="Saada N.S."/>
            <person name="Santibanez J.S."/>
            <person name="Scheel M.S."/>
            <person name="Schneider B.S."/>
            <person name="Simmons D.S."/>
            <person name="Sisson I.S."/>
            <person name="Tang L.-Y.T."/>
            <person name="Thornton R.T."/>
            <person name="Tisius J.T."/>
            <person name="Toledanes G.T."/>
            <person name="Trejos Z.T."/>
            <person name="Usmani K.U."/>
            <person name="Varghese R.V."/>
            <person name="Vattathil S.V."/>
            <person name="Vee V.V."/>
            <person name="Walker D.W."/>
            <person name="Weissenberger G.W."/>
            <person name="White C.W."/>
            <person name="Williams A.W."/>
            <person name="Woodworth J.W."/>
            <person name="Wright R.W."/>
            <person name="Zhu Y.Z."/>
            <person name="Han Y.H."/>
            <person name="Newsham I.N."/>
            <person name="Nazareth L.N."/>
            <person name="Worley K.W."/>
            <person name="Muzny D.M."/>
            <person name="Rogers J.R."/>
            <person name="Gibbs R.G."/>
        </authorList>
    </citation>
    <scope>NUCLEOTIDE SEQUENCE [LARGE SCALE GENOMIC DNA]</scope>
</reference>
<organism evidence="1 2">
    <name type="scientific">Papio anubis</name>
    <name type="common">Olive baboon</name>
    <dbReference type="NCBI Taxonomy" id="9555"/>
    <lineage>
        <taxon>Eukaryota</taxon>
        <taxon>Metazoa</taxon>
        <taxon>Chordata</taxon>
        <taxon>Craniata</taxon>
        <taxon>Vertebrata</taxon>
        <taxon>Euteleostomi</taxon>
        <taxon>Mammalia</taxon>
        <taxon>Eutheria</taxon>
        <taxon>Euarchontoglires</taxon>
        <taxon>Primates</taxon>
        <taxon>Haplorrhini</taxon>
        <taxon>Catarrhini</taxon>
        <taxon>Cercopithecidae</taxon>
        <taxon>Cercopithecinae</taxon>
        <taxon>Papio</taxon>
    </lineage>
</organism>
<keyword evidence="2" id="KW-1185">Reference proteome</keyword>
<dbReference type="AlphaFoldDB" id="A0A8I5NMK7"/>
<reference evidence="1" key="3">
    <citation type="submission" date="2025-09" db="UniProtKB">
        <authorList>
            <consortium name="Ensembl"/>
        </authorList>
    </citation>
    <scope>IDENTIFICATION</scope>
</reference>